<feature type="transmembrane region" description="Helical" evidence="2">
    <location>
        <begin position="79"/>
        <end position="103"/>
    </location>
</feature>
<keyword evidence="2" id="KW-1133">Transmembrane helix</keyword>
<name>A0A8S3Z5J6_9EUPU</name>
<accession>A0A8S3Z5J6</accession>
<keyword evidence="2" id="KW-0812">Transmembrane</keyword>
<feature type="compositionally biased region" description="Pro residues" evidence="1">
    <location>
        <begin position="169"/>
        <end position="180"/>
    </location>
</feature>
<feature type="compositionally biased region" description="Polar residues" evidence="1">
    <location>
        <begin position="123"/>
        <end position="132"/>
    </location>
</feature>
<keyword evidence="4" id="KW-1185">Reference proteome</keyword>
<dbReference type="AlphaFoldDB" id="A0A8S3Z5J6"/>
<feature type="compositionally biased region" description="Polar residues" evidence="1">
    <location>
        <begin position="144"/>
        <end position="156"/>
    </location>
</feature>
<sequence>MTTRLLTSTQFTQSPAVTTVRFLYKGKTKFNVLRIRVRKTTPESRAFTFTMRVRNDLGPPMEFEKDTASWTGQTLEPSVIAGIAVAGSIVVIAVILLAIYLCIRARSSNLKDESFDAPDNKSSEYFSSRNENTLESQKKYLQQGVYSTNKESSSQWRPQEPRPPRRVRPPVPEPTQPAPRDPGRRGLSDRHRSGERTARSTSQSHTGRRGRESVA</sequence>
<evidence type="ECO:0000313" key="3">
    <source>
        <dbReference type="EMBL" id="CAG5124389.1"/>
    </source>
</evidence>
<dbReference type="EMBL" id="CAJHNH020001774">
    <property type="protein sequence ID" value="CAG5124389.1"/>
    <property type="molecule type" value="Genomic_DNA"/>
</dbReference>
<feature type="compositionally biased region" description="Basic and acidic residues" evidence="1">
    <location>
        <begin position="181"/>
        <end position="198"/>
    </location>
</feature>
<gene>
    <name evidence="3" type="ORF">CUNI_LOCUS9947</name>
</gene>
<keyword evidence="2" id="KW-0472">Membrane</keyword>
<dbReference type="Proteomes" id="UP000678393">
    <property type="component" value="Unassembled WGS sequence"/>
</dbReference>
<organism evidence="3 4">
    <name type="scientific">Candidula unifasciata</name>
    <dbReference type="NCBI Taxonomy" id="100452"/>
    <lineage>
        <taxon>Eukaryota</taxon>
        <taxon>Metazoa</taxon>
        <taxon>Spiralia</taxon>
        <taxon>Lophotrochozoa</taxon>
        <taxon>Mollusca</taxon>
        <taxon>Gastropoda</taxon>
        <taxon>Heterobranchia</taxon>
        <taxon>Euthyneura</taxon>
        <taxon>Panpulmonata</taxon>
        <taxon>Eupulmonata</taxon>
        <taxon>Stylommatophora</taxon>
        <taxon>Helicina</taxon>
        <taxon>Helicoidea</taxon>
        <taxon>Geomitridae</taxon>
        <taxon>Candidula</taxon>
    </lineage>
</organism>
<proteinExistence type="predicted"/>
<evidence type="ECO:0000256" key="2">
    <source>
        <dbReference type="SAM" id="Phobius"/>
    </source>
</evidence>
<protein>
    <submittedName>
        <fullName evidence="3">Uncharacterized protein</fullName>
    </submittedName>
</protein>
<feature type="region of interest" description="Disordered" evidence="1">
    <location>
        <begin position="144"/>
        <end position="215"/>
    </location>
</feature>
<evidence type="ECO:0000256" key="1">
    <source>
        <dbReference type="SAM" id="MobiDB-lite"/>
    </source>
</evidence>
<evidence type="ECO:0000313" key="4">
    <source>
        <dbReference type="Proteomes" id="UP000678393"/>
    </source>
</evidence>
<feature type="compositionally biased region" description="Basic and acidic residues" evidence="1">
    <location>
        <begin position="112"/>
        <end position="122"/>
    </location>
</feature>
<reference evidence="3" key="1">
    <citation type="submission" date="2021-04" db="EMBL/GenBank/DDBJ databases">
        <authorList>
            <consortium name="Molecular Ecology Group"/>
        </authorList>
    </citation>
    <scope>NUCLEOTIDE SEQUENCE</scope>
</reference>
<feature type="region of interest" description="Disordered" evidence="1">
    <location>
        <begin position="112"/>
        <end position="132"/>
    </location>
</feature>
<comment type="caution">
    <text evidence="3">The sequence shown here is derived from an EMBL/GenBank/DDBJ whole genome shotgun (WGS) entry which is preliminary data.</text>
</comment>